<proteinExistence type="predicted"/>
<keyword evidence="2" id="KW-1185">Reference proteome</keyword>
<protein>
    <submittedName>
        <fullName evidence="1">Uncharacterized protein</fullName>
    </submittedName>
</protein>
<organism evidence="1 2">
    <name type="scientific">Heyndrickxia acidicola</name>
    <dbReference type="NCBI Taxonomy" id="209389"/>
    <lineage>
        <taxon>Bacteria</taxon>
        <taxon>Bacillati</taxon>
        <taxon>Bacillota</taxon>
        <taxon>Bacilli</taxon>
        <taxon>Bacillales</taxon>
        <taxon>Bacillaceae</taxon>
        <taxon>Heyndrickxia</taxon>
    </lineage>
</organism>
<name>A0ABU6MBQ4_9BACI</name>
<evidence type="ECO:0000313" key="2">
    <source>
        <dbReference type="Proteomes" id="UP001341444"/>
    </source>
</evidence>
<reference evidence="1 2" key="1">
    <citation type="submission" date="2023-03" db="EMBL/GenBank/DDBJ databases">
        <title>Bacillus Genome Sequencing.</title>
        <authorList>
            <person name="Dunlap C."/>
        </authorList>
    </citation>
    <scope>NUCLEOTIDE SEQUENCE [LARGE SCALE GENOMIC DNA]</scope>
    <source>
        <strain evidence="1 2">B-23453</strain>
    </source>
</reference>
<accession>A0ABU6MBQ4</accession>
<comment type="caution">
    <text evidence="1">The sequence shown here is derived from an EMBL/GenBank/DDBJ whole genome shotgun (WGS) entry which is preliminary data.</text>
</comment>
<evidence type="ECO:0000313" key="1">
    <source>
        <dbReference type="EMBL" id="MED1202107.1"/>
    </source>
</evidence>
<dbReference type="EMBL" id="JARMAB010000004">
    <property type="protein sequence ID" value="MED1202107.1"/>
    <property type="molecule type" value="Genomic_DNA"/>
</dbReference>
<dbReference type="RefSeq" id="WP_066264738.1">
    <property type="nucleotide sequence ID" value="NZ_JARMAB010000004.1"/>
</dbReference>
<gene>
    <name evidence="1" type="ORF">P4T90_03255</name>
</gene>
<sequence>MTSSRWHLELDITKSGKCLLIGDKHKSRRLRGSLFNFSDGLAYDLEPMALGAGHSEKRKVPAYRRQA</sequence>
<dbReference type="Proteomes" id="UP001341444">
    <property type="component" value="Unassembled WGS sequence"/>
</dbReference>